<dbReference type="SMART" id="SM00873">
    <property type="entry name" value="B3_4"/>
    <property type="match status" value="1"/>
</dbReference>
<dbReference type="EMBL" id="DRHL01000100">
    <property type="protein sequence ID" value="HEB13685.1"/>
    <property type="molecule type" value="Genomic_DNA"/>
</dbReference>
<comment type="caution">
    <text evidence="2">The sequence shown here is derived from an EMBL/GenBank/DDBJ whole genome shotgun (WGS) entry which is preliminary data.</text>
</comment>
<feature type="domain" description="B3/B4 tRNA-binding" evidence="1">
    <location>
        <begin position="2"/>
        <end position="138"/>
    </location>
</feature>
<dbReference type="Proteomes" id="UP000885695">
    <property type="component" value="Unassembled WGS sequence"/>
</dbReference>
<dbReference type="GO" id="GO:0004826">
    <property type="term" value="F:phenylalanine-tRNA ligase activity"/>
    <property type="evidence" value="ECO:0007669"/>
    <property type="project" value="InterPro"/>
</dbReference>
<accession>A0A7C1NSP6</accession>
<evidence type="ECO:0000259" key="1">
    <source>
        <dbReference type="SMART" id="SM00873"/>
    </source>
</evidence>
<dbReference type="SUPFAM" id="SSF56037">
    <property type="entry name" value="PheT/TilS domain"/>
    <property type="match status" value="1"/>
</dbReference>
<gene>
    <name evidence="2" type="ORF">ENI13_01755</name>
</gene>
<reference evidence="2" key="1">
    <citation type="journal article" date="2020" name="mSystems">
        <title>Genome- and Community-Level Interaction Insights into Carbon Utilization and Element Cycling Functions of Hydrothermarchaeota in Hydrothermal Sediment.</title>
        <authorList>
            <person name="Zhou Z."/>
            <person name="Liu Y."/>
            <person name="Xu W."/>
            <person name="Pan J."/>
            <person name="Luo Z.H."/>
            <person name="Li M."/>
        </authorList>
    </citation>
    <scope>NUCLEOTIDE SEQUENCE [LARGE SCALE GENOMIC DNA]</scope>
    <source>
        <strain evidence="2">HyVt-369</strain>
    </source>
</reference>
<dbReference type="GO" id="GO:0003723">
    <property type="term" value="F:RNA binding"/>
    <property type="evidence" value="ECO:0007669"/>
    <property type="project" value="InterPro"/>
</dbReference>
<evidence type="ECO:0000313" key="2">
    <source>
        <dbReference type="EMBL" id="HEB13685.1"/>
    </source>
</evidence>
<organism evidence="2">
    <name type="scientific">candidate division CPR3 bacterium</name>
    <dbReference type="NCBI Taxonomy" id="2268181"/>
    <lineage>
        <taxon>Bacteria</taxon>
        <taxon>Bacteria division CPR3</taxon>
    </lineage>
</organism>
<dbReference type="Gene3D" id="3.50.40.10">
    <property type="entry name" value="Phenylalanyl-trna Synthetase, Chain B, domain 3"/>
    <property type="match status" value="1"/>
</dbReference>
<dbReference type="Pfam" id="PF03483">
    <property type="entry name" value="B3_4"/>
    <property type="match status" value="1"/>
</dbReference>
<name>A0A7C1NSP6_UNCC3</name>
<sequence>MKVEPSPKWMRERLESVGINSINNIVDITNYVMLETGQPLHVFDYDTIRDQKMLVRLSKKGEKIEILDGKNYTLAPGLLVIEDKGRLIDLAGVMGGKLSAVSNTTKNIIFQAANFDPSTILFMELIPTDSRRSRIHFGDGSTLIPSIT</sequence>
<dbReference type="InterPro" id="IPR005146">
    <property type="entry name" value="B3/B4_tRNA-bd"/>
</dbReference>
<dbReference type="AlphaFoldDB" id="A0A7C1NSP6"/>
<proteinExistence type="predicted"/>
<protein>
    <recommendedName>
        <fullName evidence="1">B3/B4 tRNA-binding domain-containing protein</fullName>
    </recommendedName>
</protein>
<dbReference type="InterPro" id="IPR020825">
    <property type="entry name" value="Phe-tRNA_synthase-like_B3/B4"/>
</dbReference>